<dbReference type="Gene3D" id="3.40.630.30">
    <property type="match status" value="1"/>
</dbReference>
<gene>
    <name evidence="4" type="ORF">GKZ75_02070</name>
</gene>
<evidence type="ECO:0000313" key="4">
    <source>
        <dbReference type="EMBL" id="NDO77055.1"/>
    </source>
</evidence>
<keyword evidence="2" id="KW-0012">Acyltransferase</keyword>
<dbReference type="GO" id="GO:0016747">
    <property type="term" value="F:acyltransferase activity, transferring groups other than amino-acyl groups"/>
    <property type="evidence" value="ECO:0007669"/>
    <property type="project" value="InterPro"/>
</dbReference>
<protein>
    <submittedName>
        <fullName evidence="4">GNAT family N-acetyltransferase</fullName>
    </submittedName>
</protein>
<evidence type="ECO:0000313" key="5">
    <source>
        <dbReference type="Proteomes" id="UP000471026"/>
    </source>
</evidence>
<dbReference type="EMBL" id="WMHZ01000002">
    <property type="protein sequence ID" value="NDO77055.1"/>
    <property type="molecule type" value="Genomic_DNA"/>
</dbReference>
<proteinExistence type="predicted"/>
<accession>A0A6N9QV38</accession>
<dbReference type="InterPro" id="IPR050832">
    <property type="entry name" value="Bact_Acetyltransf"/>
</dbReference>
<dbReference type="CDD" id="cd04301">
    <property type="entry name" value="NAT_SF"/>
    <property type="match status" value="1"/>
</dbReference>
<dbReference type="InterPro" id="IPR016181">
    <property type="entry name" value="Acyl_CoA_acyltransferase"/>
</dbReference>
<dbReference type="PROSITE" id="PS51186">
    <property type="entry name" value="GNAT"/>
    <property type="match status" value="1"/>
</dbReference>
<name>A0A6N9QV38_9MICC</name>
<keyword evidence="1 4" id="KW-0808">Transferase</keyword>
<dbReference type="SUPFAM" id="SSF55729">
    <property type="entry name" value="Acyl-CoA N-acyltransferases (Nat)"/>
    <property type="match status" value="1"/>
</dbReference>
<organism evidence="4 5">
    <name type="scientific">Kocuria marina subsp. indica</name>
    <dbReference type="NCBI Taxonomy" id="1049583"/>
    <lineage>
        <taxon>Bacteria</taxon>
        <taxon>Bacillati</taxon>
        <taxon>Actinomycetota</taxon>
        <taxon>Actinomycetes</taxon>
        <taxon>Micrococcales</taxon>
        <taxon>Micrococcaceae</taxon>
        <taxon>Kocuria</taxon>
    </lineage>
</organism>
<feature type="domain" description="N-acetyltransferase" evidence="3">
    <location>
        <begin position="17"/>
        <end position="169"/>
    </location>
</feature>
<dbReference type="PANTHER" id="PTHR43877">
    <property type="entry name" value="AMINOALKYLPHOSPHONATE N-ACETYLTRANSFERASE-RELATED-RELATED"/>
    <property type="match status" value="1"/>
</dbReference>
<dbReference type="Proteomes" id="UP000471026">
    <property type="component" value="Unassembled WGS sequence"/>
</dbReference>
<evidence type="ECO:0000256" key="1">
    <source>
        <dbReference type="ARBA" id="ARBA00022679"/>
    </source>
</evidence>
<evidence type="ECO:0000259" key="3">
    <source>
        <dbReference type="PROSITE" id="PS51186"/>
    </source>
</evidence>
<dbReference type="InterPro" id="IPR000182">
    <property type="entry name" value="GNAT_dom"/>
</dbReference>
<comment type="caution">
    <text evidence="4">The sequence shown here is derived from an EMBL/GenBank/DDBJ whole genome shotgun (WGS) entry which is preliminary data.</text>
</comment>
<sequence>MRAPWFSSDVPCHAWPVTIDIIEHRDGDAVRRILEALPEWFGIPEAIDSYAADAVDGSYGSLMAIADGEPVGVLLTRRHFPESAEIHLMAVHPDVRGTGIGRRLVERVVDDLSADDCKLLSVHTVGPSFENAPYAQTRAFYTRMGFLPLEEHEDLEWPGPTLILVRALAMTDQGHAES</sequence>
<evidence type="ECO:0000256" key="2">
    <source>
        <dbReference type="ARBA" id="ARBA00023315"/>
    </source>
</evidence>
<dbReference type="AlphaFoldDB" id="A0A6N9QV38"/>
<dbReference type="Pfam" id="PF00583">
    <property type="entry name" value="Acetyltransf_1"/>
    <property type="match status" value="1"/>
</dbReference>
<reference evidence="4 5" key="1">
    <citation type="submission" date="2019-11" db="EMBL/GenBank/DDBJ databases">
        <title>Draft genome sequence of Kocuria indica DP-K7, a methyl red degrading Actinobacterium.</title>
        <authorList>
            <person name="Kumaran S."/>
            <person name="Tischler D."/>
            <person name="Ngo A.C.R."/>
            <person name="Schultes F."/>
        </authorList>
    </citation>
    <scope>NUCLEOTIDE SEQUENCE [LARGE SCALE GENOMIC DNA]</scope>
    <source>
        <strain evidence="4 5">DP-K7</strain>
    </source>
</reference>